<feature type="chain" id="PRO_5035769716" description="Rhamnogalacturonase A/B/Epimerase-like pectate lyase domain-containing protein" evidence="1">
    <location>
        <begin position="18"/>
        <end position="836"/>
    </location>
</feature>
<keyword evidence="1" id="KW-0732">Signal</keyword>
<dbReference type="InterPro" id="IPR012334">
    <property type="entry name" value="Pectin_lyas_fold"/>
</dbReference>
<dbReference type="OMA" id="CEMAWGL"/>
<dbReference type="InterPro" id="IPR039279">
    <property type="entry name" value="QRT3-like"/>
</dbReference>
<name>A0A8S8ZIC8_SORMA</name>
<dbReference type="GO" id="GO:0004650">
    <property type="term" value="F:polygalacturonase activity"/>
    <property type="evidence" value="ECO:0007669"/>
    <property type="project" value="InterPro"/>
</dbReference>
<dbReference type="Proteomes" id="UP000433876">
    <property type="component" value="Unassembled WGS sequence"/>
</dbReference>
<evidence type="ECO:0000259" key="2">
    <source>
        <dbReference type="Pfam" id="PF12708"/>
    </source>
</evidence>
<reference evidence="3 4" key="1">
    <citation type="submission" date="2017-07" db="EMBL/GenBank/DDBJ databases">
        <title>Genome sequence of the Sordaria macrospora wild type strain R19027.</title>
        <authorList>
            <person name="Nowrousian M."/>
            <person name="Teichert I."/>
            <person name="Kueck U."/>
        </authorList>
    </citation>
    <scope>NUCLEOTIDE SEQUENCE [LARGE SCALE GENOMIC DNA]</scope>
    <source>
        <strain evidence="3 4">R19027</strain>
        <tissue evidence="3">Mycelium</tissue>
    </source>
</reference>
<evidence type="ECO:0000313" key="4">
    <source>
        <dbReference type="Proteomes" id="UP000433876"/>
    </source>
</evidence>
<evidence type="ECO:0000313" key="3">
    <source>
        <dbReference type="EMBL" id="KAA8628890.1"/>
    </source>
</evidence>
<sequence>MRLKAIVLAALASVASAAYWMEEMQHQGVASFNPDKSYQVFRNVKAHGAKGDGVTDDTIAINNAISSGNRCGGGPFCNGTTTTPAVVYFPAGTYLVTTNIINYYYTQIIGDPTSMPVIKGSPNFQSYGGIGLIDSNPYLNSGTLQFKATNVFFRQIRNLVFDTTDVPGTVAGLHWPSSQATSIQNCIFKLSSRPEDDHTGIFMEEGSGGMLADLVFYGGKQGAQFGNQQYTMRNLTFYGSKTAIMQLWNWGWTYKSLNIYDCEVGINMSSNAVGSVTLLDSRFVNVQTAMTTFRGASHVNSTGSLVVENVDYVNVPTVLQGPDGPLLKGNPSGLVHDAGYARGNTYTPNGPREYEDRDQVYFPQPTTLKQNGKFYERSKPQYESYATYAFLSARSYGAVGDGITDDTAALNHLFQTAANTQGAVAYIDAGYYKVTDTIHIPGGVRAVGEAMAAVILGAGPKFADINAPQAVVQIGTPGEAGRVELSDIIVSTQGGTAGAVLIQYNLNPPAGPSSTVAEMPPSGLWDVHTRIGGFAGSNLQLADCLKTPDAAVHADAKCTSAWLSFHVTKKAGNVYVENSWFWVADHDIEDFNNTQISVFAGRGVLVEGKRVWLVGTSSEHHTLYQYQLLNATDVFMGQAQTETPYYQPNPPAPFPFTRIDTTLGDPDFHTDCQSVQYGANTTINSDGSLTLGGNPACAMAWGLRILGSKNVVIFGAGLYSFFNNYNVNCSTLRSGENCQARIFWAGPLNPGSGFSTSTPPRDTGAGNPGKFVMSHRPPFHSNKTTGSTGETADPWVQVYNLNTVGSVSMITRDSKDLAGWNQNLATFANTLALFHY</sequence>
<dbReference type="Gene3D" id="2.160.20.10">
    <property type="entry name" value="Single-stranded right-handed beta-helix, Pectin lyase-like"/>
    <property type="match status" value="2"/>
</dbReference>
<feature type="domain" description="Rhamnogalacturonase A/B/Epimerase-like pectate lyase" evidence="2">
    <location>
        <begin position="41"/>
        <end position="267"/>
    </location>
</feature>
<dbReference type="EMBL" id="NMPR01000159">
    <property type="protein sequence ID" value="KAA8628890.1"/>
    <property type="molecule type" value="Genomic_DNA"/>
</dbReference>
<dbReference type="SUPFAM" id="SSF51126">
    <property type="entry name" value="Pectin lyase-like"/>
    <property type="match status" value="2"/>
</dbReference>
<feature type="domain" description="Rhamnogalacturonase A/B/Epimerase-like pectate lyase" evidence="2">
    <location>
        <begin position="390"/>
        <end position="463"/>
    </location>
</feature>
<comment type="caution">
    <text evidence="3">The sequence shown here is derived from an EMBL/GenBank/DDBJ whole genome shotgun (WGS) entry which is preliminary data.</text>
</comment>
<accession>A0A8S8ZIC8</accession>
<proteinExistence type="predicted"/>
<organism evidence="3 4">
    <name type="scientific">Sordaria macrospora</name>
    <dbReference type="NCBI Taxonomy" id="5147"/>
    <lineage>
        <taxon>Eukaryota</taxon>
        <taxon>Fungi</taxon>
        <taxon>Dikarya</taxon>
        <taxon>Ascomycota</taxon>
        <taxon>Pezizomycotina</taxon>
        <taxon>Sordariomycetes</taxon>
        <taxon>Sordariomycetidae</taxon>
        <taxon>Sordariales</taxon>
        <taxon>Sordariaceae</taxon>
        <taxon>Sordaria</taxon>
    </lineage>
</organism>
<feature type="signal peptide" evidence="1">
    <location>
        <begin position="1"/>
        <end position="17"/>
    </location>
</feature>
<dbReference type="VEuPathDB" id="FungiDB:SMAC_09111"/>
<dbReference type="AlphaFoldDB" id="A0A8S8ZIC8"/>
<dbReference type="CDD" id="cd23668">
    <property type="entry name" value="GH55_beta13glucanase-like"/>
    <property type="match status" value="1"/>
</dbReference>
<dbReference type="InterPro" id="IPR024535">
    <property type="entry name" value="RHGA/B-epi-like_pectate_lyase"/>
</dbReference>
<dbReference type="PANTHER" id="PTHR33928">
    <property type="entry name" value="POLYGALACTURONASE QRT3"/>
    <property type="match status" value="1"/>
</dbReference>
<evidence type="ECO:0000256" key="1">
    <source>
        <dbReference type="SAM" id="SignalP"/>
    </source>
</evidence>
<dbReference type="PANTHER" id="PTHR33928:SF2">
    <property type="entry name" value="PECTATE LYASE SUPERFAMILY PROTEIN DOMAIN-CONTAINING PROTEIN-RELATED"/>
    <property type="match status" value="1"/>
</dbReference>
<gene>
    <name evidence="3" type="ORF">SMACR_09111</name>
</gene>
<dbReference type="InterPro" id="IPR011050">
    <property type="entry name" value="Pectin_lyase_fold/virulence"/>
</dbReference>
<protein>
    <recommendedName>
        <fullName evidence="2">Rhamnogalacturonase A/B/Epimerase-like pectate lyase domain-containing protein</fullName>
    </recommendedName>
</protein>
<dbReference type="Pfam" id="PF12708">
    <property type="entry name" value="Pect-lyase_RHGA_epim"/>
    <property type="match status" value="2"/>
</dbReference>